<evidence type="ECO:0000313" key="15">
    <source>
        <dbReference type="EMBL" id="REG92962.1"/>
    </source>
</evidence>
<comment type="catalytic activity">
    <reaction evidence="1">
        <text>Hydrolysis of Pro-|-Xaa &gt;&gt; Ala-|-Xaa in oligopeptides.</text>
        <dbReference type="EC" id="3.4.21.26"/>
    </reaction>
</comment>
<feature type="domain" description="Peptidase S9 prolyl oligopeptidase catalytic" evidence="13">
    <location>
        <begin position="485"/>
        <end position="698"/>
    </location>
</feature>
<evidence type="ECO:0000256" key="10">
    <source>
        <dbReference type="ARBA" id="ARBA00060121"/>
    </source>
</evidence>
<comment type="subcellular location">
    <subcellularLocation>
        <location evidence="2">Periplasm</location>
    </subcellularLocation>
</comment>
<dbReference type="FunFam" id="3.40.50.1820:FF:000005">
    <property type="entry name" value="Prolyl endopeptidase"/>
    <property type="match status" value="1"/>
</dbReference>
<dbReference type="PANTHER" id="PTHR42881:SF2">
    <property type="entry name" value="PROLYL ENDOPEPTIDASE"/>
    <property type="match status" value="1"/>
</dbReference>
<evidence type="ECO:0000256" key="5">
    <source>
        <dbReference type="ARBA" id="ARBA00022670"/>
    </source>
</evidence>
<evidence type="ECO:0000256" key="8">
    <source>
        <dbReference type="ARBA" id="ARBA00022801"/>
    </source>
</evidence>
<dbReference type="GO" id="GO:0070012">
    <property type="term" value="F:oligopeptidase activity"/>
    <property type="evidence" value="ECO:0007669"/>
    <property type="project" value="TreeGrafter"/>
</dbReference>
<comment type="caution">
    <text evidence="15">The sequence shown here is derived from an EMBL/GenBank/DDBJ whole genome shotgun (WGS) entry which is preliminary data.</text>
</comment>
<dbReference type="GO" id="GO:0004252">
    <property type="term" value="F:serine-type endopeptidase activity"/>
    <property type="evidence" value="ECO:0007669"/>
    <property type="project" value="UniProtKB-EC"/>
</dbReference>
<evidence type="ECO:0000259" key="13">
    <source>
        <dbReference type="Pfam" id="PF00326"/>
    </source>
</evidence>
<dbReference type="InterPro" id="IPR002470">
    <property type="entry name" value="Peptidase_S9A"/>
</dbReference>
<evidence type="ECO:0000256" key="2">
    <source>
        <dbReference type="ARBA" id="ARBA00004418"/>
    </source>
</evidence>
<feature type="domain" description="Peptidase S9A N-terminal" evidence="14">
    <location>
        <begin position="29"/>
        <end position="427"/>
    </location>
</feature>
<evidence type="ECO:0000256" key="4">
    <source>
        <dbReference type="ARBA" id="ARBA00011897"/>
    </source>
</evidence>
<evidence type="ECO:0000259" key="14">
    <source>
        <dbReference type="Pfam" id="PF02897"/>
    </source>
</evidence>
<evidence type="ECO:0000256" key="6">
    <source>
        <dbReference type="ARBA" id="ARBA00022729"/>
    </source>
</evidence>
<keyword evidence="6 12" id="KW-0732">Signal</keyword>
<name>A0A3E0E3V2_9FLAO</name>
<reference evidence="15 16" key="1">
    <citation type="submission" date="2018-08" db="EMBL/GenBank/DDBJ databases">
        <title>Genomic Encyclopedia of Archaeal and Bacterial Type Strains, Phase II (KMG-II): from individual species to whole genera.</title>
        <authorList>
            <person name="Goeker M."/>
        </authorList>
    </citation>
    <scope>NUCLEOTIDE SEQUENCE [LARGE SCALE GENOMIC DNA]</scope>
    <source>
        <strain evidence="15 16">DSM 100880</strain>
    </source>
</reference>
<dbReference type="GO" id="GO:0006508">
    <property type="term" value="P:proteolysis"/>
    <property type="evidence" value="ECO:0007669"/>
    <property type="project" value="UniProtKB-KW"/>
</dbReference>
<dbReference type="GO" id="GO:0005829">
    <property type="term" value="C:cytosol"/>
    <property type="evidence" value="ECO:0007669"/>
    <property type="project" value="TreeGrafter"/>
</dbReference>
<dbReference type="Gene3D" id="2.130.10.120">
    <property type="entry name" value="Prolyl oligopeptidase, N-terminal domain"/>
    <property type="match status" value="1"/>
</dbReference>
<dbReference type="Pfam" id="PF02897">
    <property type="entry name" value="Peptidase_S9_N"/>
    <property type="match status" value="1"/>
</dbReference>
<comment type="similarity">
    <text evidence="3">Belongs to the peptidase S9A family.</text>
</comment>
<dbReference type="Proteomes" id="UP000257136">
    <property type="component" value="Unassembled WGS sequence"/>
</dbReference>
<keyword evidence="5" id="KW-0645">Protease</keyword>
<feature type="signal peptide" evidence="12">
    <location>
        <begin position="1"/>
        <end position="18"/>
    </location>
</feature>
<gene>
    <name evidence="15" type="ORF">C8P67_11460</name>
</gene>
<dbReference type="EMBL" id="QUNI01000014">
    <property type="protein sequence ID" value="REG92962.1"/>
    <property type="molecule type" value="Genomic_DNA"/>
</dbReference>
<dbReference type="PROSITE" id="PS00708">
    <property type="entry name" value="PRO_ENDOPEP_SER"/>
    <property type="match status" value="1"/>
</dbReference>
<dbReference type="Pfam" id="PF00326">
    <property type="entry name" value="Peptidase_S9"/>
    <property type="match status" value="1"/>
</dbReference>
<protein>
    <recommendedName>
        <fullName evidence="4">prolyl oligopeptidase</fullName>
        <ecNumber evidence="4">3.4.21.26</ecNumber>
    </recommendedName>
    <alternativeName>
        <fullName evidence="11">Proline-specific endopeptidase</fullName>
    </alternativeName>
</protein>
<evidence type="ECO:0000256" key="1">
    <source>
        <dbReference type="ARBA" id="ARBA00001070"/>
    </source>
</evidence>
<dbReference type="SUPFAM" id="SSF53474">
    <property type="entry name" value="alpha/beta-Hydrolases"/>
    <property type="match status" value="1"/>
</dbReference>
<keyword evidence="7" id="KW-0574">Periplasm</keyword>
<dbReference type="Gene3D" id="3.40.50.1820">
    <property type="entry name" value="alpha/beta hydrolase"/>
    <property type="match status" value="1"/>
</dbReference>
<dbReference type="InterPro" id="IPR029058">
    <property type="entry name" value="AB_hydrolase_fold"/>
</dbReference>
<dbReference type="GO" id="GO:0042597">
    <property type="term" value="C:periplasmic space"/>
    <property type="evidence" value="ECO:0007669"/>
    <property type="project" value="UniProtKB-SubCell"/>
</dbReference>
<proteinExistence type="inferred from homology"/>
<evidence type="ECO:0000256" key="7">
    <source>
        <dbReference type="ARBA" id="ARBA00022764"/>
    </source>
</evidence>
<keyword evidence="9" id="KW-0720">Serine protease</keyword>
<evidence type="ECO:0000256" key="11">
    <source>
        <dbReference type="ARBA" id="ARBA00081187"/>
    </source>
</evidence>
<keyword evidence="8" id="KW-0378">Hydrolase</keyword>
<dbReference type="PANTHER" id="PTHR42881">
    <property type="entry name" value="PROLYL ENDOPEPTIDASE"/>
    <property type="match status" value="1"/>
</dbReference>
<dbReference type="AlphaFoldDB" id="A0A3E0E3V2"/>
<dbReference type="PRINTS" id="PR00862">
    <property type="entry name" value="PROLIGOPTASE"/>
</dbReference>
<dbReference type="SUPFAM" id="SSF50993">
    <property type="entry name" value="Peptidase/esterase 'gauge' domain"/>
    <property type="match status" value="1"/>
</dbReference>
<dbReference type="InterPro" id="IPR051167">
    <property type="entry name" value="Prolyl_oligopep/macrocyclase"/>
</dbReference>
<comment type="function">
    <text evidence="10">Cleaves peptide bonds on the C-terminal side of prolyl residues within peptides that are up to approximately 30 amino acids long. Has an absolute requirement for an X-Pro bond in the trans configuration immediately preceding the Pro-Y scissible bond.</text>
</comment>
<sequence length="705" mass="78396">MKKILFLMAVSTSMASLGQTQKSTPITYPKTAKGETVDVYFDTKVSDPYRWLEDDRSAETAAWVKEQNKVTYDYLSKISFREALKSRLEKLWNYEKISAPFKEGNFIYYYKNNGRQNQSVLYRKDAKGKEEIFLDPNTFSKLGTTSLGGVNFSEDGSKVAYSISEGGSDWRKVILIDVFSFKKLEDTLVDIKFSGVSWKGNEGFYYSSYDKPKGSELSAKTDQHKLYYHKLGTPQKDDQVIFGADQKRRYVGGYVTEDNHYLVITASNATYGNELYIQDLTKPDSPIVTIVDNFNSDSSIIETEGSKLFIETDWNAPNKRIVSVDFSSPKPENWKDVIPETENVLTPTTGAGYIFANYMKDAVSIVKQYDYTGKLVREIQLPGLGTASGFGSKKEEKTLYYSFTNYVTAGTIYSFEPKSGKSAVYDKPKVDFKSENYVSSQVFYTSKDGTKIPMIITHKKGLKLDGKNPTILYGYGGFNVSLTPAFSVSNAVWMENGGIYAVANLRGGGEYGKKWHDAGTKMQKQNVFDDFIAAAEYLIAKKYTSSSFLAIRGGSNGGLLVGAVMTQRPDLMKVALPAVGVMDMLRYHTFTSGAGWAFDYGTSADSKEMFEYIKGYSPVANVKSGVQYPATMVTTGDHDDRVVPAHSFKFAAELQEKQSGTNPVLIRIDINAGHGAGKSLAATIQESCDIQAFTLYNMGFTALPK</sequence>
<evidence type="ECO:0000313" key="16">
    <source>
        <dbReference type="Proteomes" id="UP000257136"/>
    </source>
</evidence>
<accession>A0A3E0E3V2</accession>
<dbReference type="EC" id="3.4.21.26" evidence="4"/>
<dbReference type="OrthoDB" id="9801421at2"/>
<dbReference type="InterPro" id="IPR023302">
    <property type="entry name" value="Pept_S9A_N"/>
</dbReference>
<keyword evidence="16" id="KW-1185">Reference proteome</keyword>
<evidence type="ECO:0000256" key="3">
    <source>
        <dbReference type="ARBA" id="ARBA00005228"/>
    </source>
</evidence>
<evidence type="ECO:0000256" key="12">
    <source>
        <dbReference type="SAM" id="SignalP"/>
    </source>
</evidence>
<feature type="chain" id="PRO_5017720160" description="prolyl oligopeptidase" evidence="12">
    <location>
        <begin position="19"/>
        <end position="705"/>
    </location>
</feature>
<evidence type="ECO:0000256" key="9">
    <source>
        <dbReference type="ARBA" id="ARBA00022825"/>
    </source>
</evidence>
<dbReference type="InterPro" id="IPR002471">
    <property type="entry name" value="Pept_S9_AS"/>
</dbReference>
<dbReference type="InterPro" id="IPR001375">
    <property type="entry name" value="Peptidase_S9_cat"/>
</dbReference>
<organism evidence="15 16">
    <name type="scientific">Flavobacterium aquicola</name>
    <dbReference type="NCBI Taxonomy" id="1682742"/>
    <lineage>
        <taxon>Bacteria</taxon>
        <taxon>Pseudomonadati</taxon>
        <taxon>Bacteroidota</taxon>
        <taxon>Flavobacteriia</taxon>
        <taxon>Flavobacteriales</taxon>
        <taxon>Flavobacteriaceae</taxon>
        <taxon>Flavobacterium</taxon>
    </lineage>
</organism>